<dbReference type="InterPro" id="IPR023213">
    <property type="entry name" value="CAT-like_dom_sf"/>
</dbReference>
<dbReference type="InterPro" id="IPR042099">
    <property type="entry name" value="ANL_N_sf"/>
</dbReference>
<dbReference type="InterPro" id="IPR000873">
    <property type="entry name" value="AMP-dep_synth/lig_dom"/>
</dbReference>
<evidence type="ECO:0000256" key="1">
    <source>
        <dbReference type="ARBA" id="ARBA00001957"/>
    </source>
</evidence>
<evidence type="ECO:0008006" key="9">
    <source>
        <dbReference type="Google" id="ProtNLM"/>
    </source>
</evidence>
<evidence type="ECO:0000256" key="2">
    <source>
        <dbReference type="ARBA" id="ARBA00022450"/>
    </source>
</evidence>
<dbReference type="InterPro" id="IPR001242">
    <property type="entry name" value="Condensation_dom"/>
</dbReference>
<proteinExistence type="predicted"/>
<name>A0A2P1PQP3_9GAMM</name>
<dbReference type="PANTHER" id="PTHR45527:SF1">
    <property type="entry name" value="FATTY ACID SYNTHASE"/>
    <property type="match status" value="1"/>
</dbReference>
<dbReference type="PROSITE" id="PS00012">
    <property type="entry name" value="PHOSPHOPANTETHEINE"/>
    <property type="match status" value="1"/>
</dbReference>
<dbReference type="EMBL" id="CP027860">
    <property type="protein sequence ID" value="AVP97154.1"/>
    <property type="molecule type" value="Genomic_DNA"/>
</dbReference>
<dbReference type="Gene3D" id="3.30.300.30">
    <property type="match status" value="1"/>
</dbReference>
<evidence type="ECO:0000256" key="3">
    <source>
        <dbReference type="ARBA" id="ARBA00022553"/>
    </source>
</evidence>
<reference evidence="7 8" key="1">
    <citation type="submission" date="2018-03" db="EMBL/GenBank/DDBJ databases">
        <title>Ahniella affigens gen. nov., sp. nov., a gammaproteobacterium isolated from sandy soil near a stream.</title>
        <authorList>
            <person name="Ko Y."/>
            <person name="Kim J.-H."/>
        </authorList>
    </citation>
    <scope>NUCLEOTIDE SEQUENCE [LARGE SCALE GENOMIC DNA]</scope>
    <source>
        <strain evidence="7 8">D13</strain>
    </source>
</reference>
<evidence type="ECO:0000259" key="4">
    <source>
        <dbReference type="Pfam" id="PF00501"/>
    </source>
</evidence>
<feature type="domain" description="Carrier" evidence="5">
    <location>
        <begin position="526"/>
        <end position="578"/>
    </location>
</feature>
<dbReference type="InterPro" id="IPR009081">
    <property type="entry name" value="PP-bd_ACP"/>
</dbReference>
<dbReference type="GO" id="GO:0003824">
    <property type="term" value="F:catalytic activity"/>
    <property type="evidence" value="ECO:0007669"/>
    <property type="project" value="InterPro"/>
</dbReference>
<reference evidence="7 8" key="2">
    <citation type="submission" date="2018-03" db="EMBL/GenBank/DDBJ databases">
        <authorList>
            <person name="Keele B.F."/>
        </authorList>
    </citation>
    <scope>NUCLEOTIDE SEQUENCE [LARGE SCALE GENOMIC DNA]</scope>
    <source>
        <strain evidence="7 8">D13</strain>
    </source>
</reference>
<dbReference type="GO" id="GO:0031177">
    <property type="term" value="F:phosphopantetheine binding"/>
    <property type="evidence" value="ECO:0007669"/>
    <property type="project" value="TreeGrafter"/>
</dbReference>
<dbReference type="InterPro" id="IPR010071">
    <property type="entry name" value="AA_adenyl_dom"/>
</dbReference>
<dbReference type="GO" id="GO:0044550">
    <property type="term" value="P:secondary metabolite biosynthetic process"/>
    <property type="evidence" value="ECO:0007669"/>
    <property type="project" value="TreeGrafter"/>
</dbReference>
<dbReference type="KEGG" id="xba:C7S18_08085"/>
<dbReference type="SUPFAM" id="SSF47336">
    <property type="entry name" value="ACP-like"/>
    <property type="match status" value="1"/>
</dbReference>
<keyword evidence="3" id="KW-0597">Phosphoprotein</keyword>
<evidence type="ECO:0000313" key="7">
    <source>
        <dbReference type="EMBL" id="AVP97154.1"/>
    </source>
</evidence>
<keyword evidence="8" id="KW-1185">Reference proteome</keyword>
<evidence type="ECO:0000259" key="6">
    <source>
        <dbReference type="Pfam" id="PF00668"/>
    </source>
</evidence>
<dbReference type="RefSeq" id="WP_106891078.1">
    <property type="nucleotide sequence ID" value="NZ_CP027860.1"/>
</dbReference>
<dbReference type="Pfam" id="PF00550">
    <property type="entry name" value="PP-binding"/>
    <property type="match status" value="1"/>
</dbReference>
<dbReference type="Pfam" id="PF00501">
    <property type="entry name" value="AMP-binding"/>
    <property type="match status" value="1"/>
</dbReference>
<gene>
    <name evidence="7" type="ORF">C7S18_08085</name>
</gene>
<sequence length="1056" mass="114427">MTLMIDSVLALIERRVLAAPHAIAIESGTDRVSYAALWQRVAAIAAQLDTYGLRAGDAVGVALPRGSDWVASLLAILKSGLVYVPVNPALPRARQYEMADIASMRLLLTDARQDWAICPALNIAGCQPSASVSPVNAVIETALAYLIFTSGTSGTPKAVAISHGNLVVHCGSISNAYRLRAEDRVLQTCAIGFDISIEEVIPTLCAGACLVIAPDQIGLRAGGLTGFLAESAISVANLPTALWSAWVDELRAGVALPSALRCVVVGGEACPIAKIHAWNALAATRGVLTVNAYGPTETTITSTLWIVRDRPAHVVHVPIGEALPGAHAYVLDPTGAPAGSGELFLGGALVGQGYVAQPALTAAAFVPDPFSNQPGARMYRTGDQVHWNLDGALILTGRVDRQIKLRGYRIEPAEIERRLERAPGVRAAVVKRCMYGVQPVLVAYVATAAAPLGTPQFFTAQMPAVASMSASVNALPDYMRPAWYVLLSAMPLNANDKLDYRGLPELPVADESADASGAERLVQDPVVDCIRQCLGRDPNDWSLRFFEAGGDSIQAVRVLAALRQRGFGLSASTLLTLPMGELSCHVTTIAPVSAPANAIDHLPPDLTPQEHLRLRNAVRNWTDVEQVSVLTPVQLGMVYRSLHAVNEGRYVEQVEGVLEDLDVHRFQRAWRHVIARHGILRASFSLLLPNKPLLLFRRQVEMDWQTVDWTGRSDEHDETLASWLAADRARGFDLTEGPLQRFHLAALDQRRIHFCWSYHHALLDGWSDIDVLDQVFDQYARVEDASDPAPSPATSFSTYVKWLQRQDSASSAAFWQNRLRSLDPRKPWLIATDTMHATPNVLRLECRLDSATTTAIRSAAQSAGCTLNTALVAAWGASVAELKACPEVVLGGIVAIRPVELGPEVIGPMLNLLPQRLSLPKVAMNWSSWLAQLQQLQSAALDHQYLGLDQIERAESGPLFDTLFVFENYPAARHPSARALRSHTQTEFPLSLLVWPDAMIKIEILLDTTRVSTPLLEQLWAGFLRALKSLADDRVIAGVAASTGAAEMPDCVELEI</sequence>
<organism evidence="7 8">
    <name type="scientific">Ahniella affigens</name>
    <dbReference type="NCBI Taxonomy" id="2021234"/>
    <lineage>
        <taxon>Bacteria</taxon>
        <taxon>Pseudomonadati</taxon>
        <taxon>Pseudomonadota</taxon>
        <taxon>Gammaproteobacteria</taxon>
        <taxon>Lysobacterales</taxon>
        <taxon>Rhodanobacteraceae</taxon>
        <taxon>Ahniella</taxon>
    </lineage>
</organism>
<feature type="domain" description="AMP-dependent synthetase/ligase" evidence="4">
    <location>
        <begin position="13"/>
        <end position="354"/>
    </location>
</feature>
<dbReference type="GO" id="GO:0043041">
    <property type="term" value="P:amino acid activation for nonribosomal peptide biosynthetic process"/>
    <property type="evidence" value="ECO:0007669"/>
    <property type="project" value="TreeGrafter"/>
</dbReference>
<protein>
    <recommendedName>
        <fullName evidence="9">Carrier domain-containing protein</fullName>
    </recommendedName>
</protein>
<dbReference type="AlphaFoldDB" id="A0A2P1PQP3"/>
<evidence type="ECO:0000313" key="8">
    <source>
        <dbReference type="Proteomes" id="UP000241074"/>
    </source>
</evidence>
<keyword evidence="2" id="KW-0596">Phosphopantetheine</keyword>
<feature type="domain" description="Condensation" evidence="6">
    <location>
        <begin position="625"/>
        <end position="1032"/>
    </location>
</feature>
<dbReference type="NCBIfam" id="TIGR01733">
    <property type="entry name" value="AA-adenyl-dom"/>
    <property type="match status" value="1"/>
</dbReference>
<dbReference type="InterPro" id="IPR006162">
    <property type="entry name" value="Ppantetheine_attach_site"/>
</dbReference>
<dbReference type="CDD" id="cd05930">
    <property type="entry name" value="A_NRPS"/>
    <property type="match status" value="1"/>
</dbReference>
<dbReference type="Gene3D" id="3.30.559.10">
    <property type="entry name" value="Chloramphenicol acetyltransferase-like domain"/>
    <property type="match status" value="1"/>
</dbReference>
<dbReference type="InterPro" id="IPR045851">
    <property type="entry name" value="AMP-bd_C_sf"/>
</dbReference>
<dbReference type="InterPro" id="IPR020845">
    <property type="entry name" value="AMP-binding_CS"/>
</dbReference>
<dbReference type="OrthoDB" id="9030879at2"/>
<dbReference type="Proteomes" id="UP000241074">
    <property type="component" value="Chromosome"/>
</dbReference>
<dbReference type="PROSITE" id="PS00455">
    <property type="entry name" value="AMP_BINDING"/>
    <property type="match status" value="1"/>
</dbReference>
<dbReference type="Gene3D" id="3.40.50.12780">
    <property type="entry name" value="N-terminal domain of ligase-like"/>
    <property type="match status" value="1"/>
</dbReference>
<dbReference type="SUPFAM" id="SSF56801">
    <property type="entry name" value="Acetyl-CoA synthetase-like"/>
    <property type="match status" value="1"/>
</dbReference>
<dbReference type="Pfam" id="PF00668">
    <property type="entry name" value="Condensation"/>
    <property type="match status" value="1"/>
</dbReference>
<dbReference type="Gene3D" id="3.30.559.30">
    <property type="entry name" value="Nonribosomal peptide synthetase, condensation domain"/>
    <property type="match status" value="1"/>
</dbReference>
<dbReference type="InterPro" id="IPR036736">
    <property type="entry name" value="ACP-like_sf"/>
</dbReference>
<dbReference type="SUPFAM" id="SSF52777">
    <property type="entry name" value="CoA-dependent acyltransferases"/>
    <property type="match status" value="2"/>
</dbReference>
<accession>A0A2P1PQP3</accession>
<dbReference type="GO" id="GO:0005737">
    <property type="term" value="C:cytoplasm"/>
    <property type="evidence" value="ECO:0007669"/>
    <property type="project" value="TreeGrafter"/>
</dbReference>
<dbReference type="PANTHER" id="PTHR45527">
    <property type="entry name" value="NONRIBOSOMAL PEPTIDE SYNTHETASE"/>
    <property type="match status" value="1"/>
</dbReference>
<evidence type="ECO:0000259" key="5">
    <source>
        <dbReference type="Pfam" id="PF00550"/>
    </source>
</evidence>
<comment type="cofactor">
    <cofactor evidence="1">
        <name>pantetheine 4'-phosphate</name>
        <dbReference type="ChEBI" id="CHEBI:47942"/>
    </cofactor>
</comment>
<dbReference type="Gene3D" id="1.10.1200.10">
    <property type="entry name" value="ACP-like"/>
    <property type="match status" value="1"/>
</dbReference>